<feature type="signal peptide" evidence="1">
    <location>
        <begin position="1"/>
        <end position="24"/>
    </location>
</feature>
<protein>
    <submittedName>
        <fullName evidence="2">Extracellular solute-binding protein</fullName>
    </submittedName>
</protein>
<feature type="chain" id="PRO_5046246673" evidence="1">
    <location>
        <begin position="25"/>
        <end position="473"/>
    </location>
</feature>
<dbReference type="InterPro" id="IPR006059">
    <property type="entry name" value="SBP"/>
</dbReference>
<evidence type="ECO:0000313" key="3">
    <source>
        <dbReference type="Proteomes" id="UP000618579"/>
    </source>
</evidence>
<gene>
    <name evidence="2" type="ORF">GC097_19370</name>
</gene>
<dbReference type="RefSeq" id="WP_171685004.1">
    <property type="nucleotide sequence ID" value="NZ_WHNZ01000042.1"/>
</dbReference>
<dbReference type="PANTHER" id="PTHR43649">
    <property type="entry name" value="ARABINOSE-BINDING PROTEIN-RELATED"/>
    <property type="match status" value="1"/>
</dbReference>
<dbReference type="InterPro" id="IPR050490">
    <property type="entry name" value="Bact_solute-bd_prot1"/>
</dbReference>
<dbReference type="SUPFAM" id="SSF53850">
    <property type="entry name" value="Periplasmic binding protein-like II"/>
    <property type="match status" value="1"/>
</dbReference>
<accession>A0ABX1ZQ19</accession>
<evidence type="ECO:0000313" key="2">
    <source>
        <dbReference type="EMBL" id="NOV02172.1"/>
    </source>
</evidence>
<dbReference type="Gene3D" id="3.40.190.10">
    <property type="entry name" value="Periplasmic binding protein-like II"/>
    <property type="match status" value="1"/>
</dbReference>
<dbReference type="PANTHER" id="PTHR43649:SF12">
    <property type="entry name" value="DIACETYLCHITOBIOSE BINDING PROTEIN DASA"/>
    <property type="match status" value="1"/>
</dbReference>
<dbReference type="Pfam" id="PF01547">
    <property type="entry name" value="SBP_bac_1"/>
    <property type="match status" value="1"/>
</dbReference>
<keyword evidence="3" id="KW-1185">Reference proteome</keyword>
<sequence length="473" mass="51903">MIFKIKAKQTILACTLISMLGVTACSGNPTAAPTVSEGKSGSGPKTVSLSVMTSDRFLELAKQKFEEAHPDIKIEIKEYAAAPNTATKAQGPGQNIVMMTKPDPKNIEKYVSSVGAELMSGKASDLIVTSNLPYKKYADKKLLENMGDMMNKDASFPKDNYYTGVFEAMKYDGVLYNVPVRIGLNKWLGNLNVLGSEKIDDTKWTWADFKKLAQNWMADKNNDGKPDAYPLGKIDPDQLITLMLNSSYNKFVDAGGKKASFDKPEFINLLKLAKSMYDDNIIQGDNADKDAVVFQPKSNLLMYMDMYAMPKMSFDGKSSFYDLPSENETRGSSFTSSLPVAMNSKSPNKKEAWEFVKFLLSDEMQSTMELNGFAVNKNGAKAQGDTLKKLGSGEGGKNMKLNINGKSMTLQPATDEEIAAIEKAVSNAKVIAESDPKISMVVAEETAPFFQGQKSAEEVAKVIQNKVSTYLQE</sequence>
<evidence type="ECO:0000256" key="1">
    <source>
        <dbReference type="SAM" id="SignalP"/>
    </source>
</evidence>
<organism evidence="2 3">
    <name type="scientific">Paenibacillus planticolens</name>
    <dbReference type="NCBI Taxonomy" id="2654976"/>
    <lineage>
        <taxon>Bacteria</taxon>
        <taxon>Bacillati</taxon>
        <taxon>Bacillota</taxon>
        <taxon>Bacilli</taxon>
        <taxon>Bacillales</taxon>
        <taxon>Paenibacillaceae</taxon>
        <taxon>Paenibacillus</taxon>
    </lineage>
</organism>
<proteinExistence type="predicted"/>
<comment type="caution">
    <text evidence="2">The sequence shown here is derived from an EMBL/GenBank/DDBJ whole genome shotgun (WGS) entry which is preliminary data.</text>
</comment>
<dbReference type="Proteomes" id="UP000618579">
    <property type="component" value="Unassembled WGS sequence"/>
</dbReference>
<name>A0ABX1ZQ19_9BACL</name>
<dbReference type="EMBL" id="WHNZ01000042">
    <property type="protein sequence ID" value="NOV02172.1"/>
    <property type="molecule type" value="Genomic_DNA"/>
</dbReference>
<dbReference type="PROSITE" id="PS51257">
    <property type="entry name" value="PROKAR_LIPOPROTEIN"/>
    <property type="match status" value="1"/>
</dbReference>
<keyword evidence="1" id="KW-0732">Signal</keyword>
<reference evidence="2 3" key="1">
    <citation type="submission" date="2019-10" db="EMBL/GenBank/DDBJ databases">
        <title>Description of Paenibacillus pedi sp. nov.</title>
        <authorList>
            <person name="Carlier A."/>
            <person name="Qi S."/>
        </authorList>
    </citation>
    <scope>NUCLEOTIDE SEQUENCE [LARGE SCALE GENOMIC DNA]</scope>
    <source>
        <strain evidence="2 3">LMG 31457</strain>
    </source>
</reference>